<dbReference type="UniPathway" id="UPA00196"/>
<dbReference type="AlphaFoldDB" id="A0A6P8YUZ8"/>
<keyword evidence="9" id="KW-0325">Glycoprotein</keyword>
<keyword evidence="4 10" id="KW-0337">GPI-anchor biosynthesis</keyword>
<dbReference type="Proteomes" id="UP000515158">
    <property type="component" value="Unplaced"/>
</dbReference>
<dbReference type="PANTHER" id="PTHR28650">
    <property type="entry name" value="PHOSPHATIDYLINOSITOL-GLYCAN BIOSYNTHESIS CLASS X PROTEIN"/>
    <property type="match status" value="1"/>
</dbReference>
<protein>
    <recommendedName>
        <fullName evidence="10">Phosphatidylinositol-glycan biosynthesis class X protein</fullName>
    </recommendedName>
</protein>
<dbReference type="OrthoDB" id="5546453at2759"/>
<dbReference type="CTD" id="246580"/>
<keyword evidence="5 10" id="KW-0812">Transmembrane</keyword>
<keyword evidence="11" id="KW-1185">Reference proteome</keyword>
<organism evidence="12">
    <name type="scientific">Thrips palmi</name>
    <name type="common">Melon thrips</name>
    <dbReference type="NCBI Taxonomy" id="161013"/>
    <lineage>
        <taxon>Eukaryota</taxon>
        <taxon>Metazoa</taxon>
        <taxon>Ecdysozoa</taxon>
        <taxon>Arthropoda</taxon>
        <taxon>Hexapoda</taxon>
        <taxon>Insecta</taxon>
        <taxon>Pterygota</taxon>
        <taxon>Neoptera</taxon>
        <taxon>Paraneoptera</taxon>
        <taxon>Thysanoptera</taxon>
        <taxon>Terebrantia</taxon>
        <taxon>Thripoidea</taxon>
        <taxon>Thripidae</taxon>
        <taxon>Thrips</taxon>
    </lineage>
</organism>
<keyword evidence="10" id="KW-0732">Signal</keyword>
<dbReference type="RefSeq" id="XP_034241345.1">
    <property type="nucleotide sequence ID" value="XM_034385454.1"/>
</dbReference>
<evidence type="ECO:0000313" key="11">
    <source>
        <dbReference type="Proteomes" id="UP000515158"/>
    </source>
</evidence>
<dbReference type="InterPro" id="IPR040039">
    <property type="entry name" value="PIGX"/>
</dbReference>
<dbReference type="GO" id="GO:0005789">
    <property type="term" value="C:endoplasmic reticulum membrane"/>
    <property type="evidence" value="ECO:0007669"/>
    <property type="project" value="UniProtKB-SubCell"/>
</dbReference>
<evidence type="ECO:0000256" key="2">
    <source>
        <dbReference type="ARBA" id="ARBA00004687"/>
    </source>
</evidence>
<evidence type="ECO:0000256" key="5">
    <source>
        <dbReference type="ARBA" id="ARBA00022692"/>
    </source>
</evidence>
<dbReference type="SMART" id="SM00780">
    <property type="entry name" value="PIG-X"/>
    <property type="match status" value="1"/>
</dbReference>
<evidence type="ECO:0000256" key="6">
    <source>
        <dbReference type="ARBA" id="ARBA00022824"/>
    </source>
</evidence>
<evidence type="ECO:0000256" key="10">
    <source>
        <dbReference type="RuleBase" id="RU366056"/>
    </source>
</evidence>
<evidence type="ECO:0000313" key="12">
    <source>
        <dbReference type="RefSeq" id="XP_034241345.1"/>
    </source>
</evidence>
<dbReference type="KEGG" id="tpal:117645346"/>
<feature type="chain" id="PRO_5028509770" description="Phosphatidylinositol-glycan biosynthesis class X protein" evidence="10">
    <location>
        <begin position="32"/>
        <end position="257"/>
    </location>
</feature>
<feature type="transmembrane region" description="Helical" evidence="10">
    <location>
        <begin position="229"/>
        <end position="253"/>
    </location>
</feature>
<evidence type="ECO:0000256" key="9">
    <source>
        <dbReference type="ARBA" id="ARBA00023180"/>
    </source>
</evidence>
<comment type="subcellular location">
    <subcellularLocation>
        <location evidence="1 10">Endoplasmic reticulum membrane</location>
        <topology evidence="1 10">Single-pass membrane protein</topology>
    </subcellularLocation>
</comment>
<evidence type="ECO:0000256" key="1">
    <source>
        <dbReference type="ARBA" id="ARBA00004389"/>
    </source>
</evidence>
<evidence type="ECO:0000256" key="4">
    <source>
        <dbReference type="ARBA" id="ARBA00022502"/>
    </source>
</evidence>
<comment type="pathway">
    <text evidence="2 10">Glycolipid biosynthesis; glycosylphosphatidylinositol-anchor biosynthesis.</text>
</comment>
<dbReference type="InParanoid" id="A0A6P8YUZ8"/>
<evidence type="ECO:0000256" key="7">
    <source>
        <dbReference type="ARBA" id="ARBA00022989"/>
    </source>
</evidence>
<accession>A0A6P8YUZ8</accession>
<sequence length="257" mass="28322">MIMVTGSLANQRCSFYVLLLSIAFFIHNSGATKNSLNQQSSRCGLHATIVRQVEREGFHRDLGSLVELVAQNPLEWQNCTVALQETIPSGLYVNQDQLLDLERQGILTACPETFVDVEAAQWQSESFNVLVYSSLQTALNLLYAHIRMPIHLRYHAPTETGGYAGVYIPPPKLFIRCSNEITCGNKDSYFSAPCDGCTGSSCSWLPLQFNTNTPQQGLRVMVPVGNKSLLPVVNAVTFLVTGGGCLYILSILVSTWK</sequence>
<reference evidence="12" key="1">
    <citation type="submission" date="2025-08" db="UniProtKB">
        <authorList>
            <consortium name="RefSeq"/>
        </authorList>
    </citation>
    <scope>IDENTIFICATION</scope>
    <source>
        <tissue evidence="12">Total insect</tissue>
    </source>
</reference>
<comment type="similarity">
    <text evidence="3 10">Belongs to the PIGX family.</text>
</comment>
<gene>
    <name evidence="12" type="primary">LOC117645346</name>
</gene>
<dbReference type="PANTHER" id="PTHR28650:SF1">
    <property type="entry name" value="PHOSPHATIDYLINOSITOL-GLYCAN BIOSYNTHESIS CLASS X PROTEIN"/>
    <property type="match status" value="1"/>
</dbReference>
<keyword evidence="8 10" id="KW-0472">Membrane</keyword>
<dbReference type="Pfam" id="PF08320">
    <property type="entry name" value="PIG-X"/>
    <property type="match status" value="1"/>
</dbReference>
<keyword evidence="6 10" id="KW-0256">Endoplasmic reticulum</keyword>
<evidence type="ECO:0000256" key="8">
    <source>
        <dbReference type="ARBA" id="ARBA00023136"/>
    </source>
</evidence>
<dbReference type="GeneID" id="117645346"/>
<evidence type="ECO:0000256" key="3">
    <source>
        <dbReference type="ARBA" id="ARBA00010345"/>
    </source>
</evidence>
<comment type="function">
    <text evidence="10">Stabilizing subunit of the glycosylphosphatidylinositol-mannosyltransferase I complex which catalyzes the transfer of the first mannose, via an alpha-1,4 bond from a dolichol-phosphate-mannose (Dol-P-Man) to the glucosaminyl acyl phosphatidylinositol (GlcN-(acyl)PI) intermediate to generate alpha-D-Man-(1-&gt;4)-alpha-D-GlcN-(1-&gt;6)-(1-radyl,2-acyl-sn-glycero-3-phospho)-2-acyl-inositol and participates in the sixth step of the glycosylphosphatidylinositol-anchor biosynthesis. Probably acts by stabilizing the mannosyltransferase PIGM.</text>
</comment>
<proteinExistence type="inferred from homology"/>
<dbReference type="GO" id="GO:0006506">
    <property type="term" value="P:GPI anchor biosynthetic process"/>
    <property type="evidence" value="ECO:0007669"/>
    <property type="project" value="UniProtKB-UniPathway"/>
</dbReference>
<feature type="signal peptide" evidence="10">
    <location>
        <begin position="1"/>
        <end position="31"/>
    </location>
</feature>
<dbReference type="InterPro" id="IPR013233">
    <property type="entry name" value="PIG-X/PBN1"/>
</dbReference>
<keyword evidence="7 10" id="KW-1133">Transmembrane helix</keyword>
<name>A0A6P8YUZ8_THRPL</name>